<evidence type="ECO:0000256" key="10">
    <source>
        <dbReference type="RuleBase" id="RU003657"/>
    </source>
</evidence>
<dbReference type="InterPro" id="IPR044524">
    <property type="entry name" value="Isoase_HisA-like"/>
</dbReference>
<dbReference type="InterPro" id="IPR011060">
    <property type="entry name" value="RibuloseP-bd_barrel"/>
</dbReference>
<gene>
    <name evidence="11" type="ORF">C0169_05945</name>
</gene>
<evidence type="ECO:0000256" key="7">
    <source>
        <dbReference type="ARBA" id="ARBA00022605"/>
    </source>
</evidence>
<comment type="catalytic activity">
    <reaction evidence="1">
        <text>1-(5-phospho-beta-D-ribosyl)-5-[(5-phospho-beta-D-ribosylamino)methylideneamino]imidazole-4-carboxamide = 5-[(5-phospho-1-deoxy-D-ribulos-1-ylimino)methylamino]-1-(5-phospho-beta-D-ribosyl)imidazole-4-carboxamide</text>
        <dbReference type="Rhea" id="RHEA:15469"/>
        <dbReference type="ChEBI" id="CHEBI:58435"/>
        <dbReference type="ChEBI" id="CHEBI:58525"/>
        <dbReference type="EC" id="5.3.1.16"/>
    </reaction>
</comment>
<dbReference type="GO" id="GO:0003949">
    <property type="term" value="F:1-(5-phosphoribosyl)-5-[(5-phosphoribosylamino)methylideneamino]imidazole-4-carboxamide isomerase activity"/>
    <property type="evidence" value="ECO:0007669"/>
    <property type="project" value="UniProtKB-EC"/>
</dbReference>
<proteinExistence type="inferred from homology"/>
<evidence type="ECO:0000256" key="8">
    <source>
        <dbReference type="ARBA" id="ARBA00023102"/>
    </source>
</evidence>
<evidence type="ECO:0000313" key="11">
    <source>
        <dbReference type="EMBL" id="PMP94954.1"/>
    </source>
</evidence>
<comment type="pathway">
    <text evidence="3">Amino-acid biosynthesis; L-histidine biosynthesis; L-histidine from 5-phospho-alpha-D-ribose 1-diphosphate: step 4/9.</text>
</comment>
<dbReference type="SUPFAM" id="SSF51366">
    <property type="entry name" value="Ribulose-phoshate binding barrel"/>
    <property type="match status" value="1"/>
</dbReference>
<accession>A0A2N7Q9I5</accession>
<dbReference type="AlphaFoldDB" id="A0A2N7Q9I5"/>
<dbReference type="GO" id="GO:0000162">
    <property type="term" value="P:L-tryptophan biosynthetic process"/>
    <property type="evidence" value="ECO:0007669"/>
    <property type="project" value="TreeGrafter"/>
</dbReference>
<keyword evidence="6" id="KW-0963">Cytoplasm</keyword>
<evidence type="ECO:0000256" key="3">
    <source>
        <dbReference type="ARBA" id="ARBA00005133"/>
    </source>
</evidence>
<dbReference type="UniPathway" id="UPA00031">
    <property type="reaction ID" value="UER00009"/>
</dbReference>
<dbReference type="Gene3D" id="3.20.20.70">
    <property type="entry name" value="Aldolase class I"/>
    <property type="match status" value="1"/>
</dbReference>
<keyword evidence="7 10" id="KW-0028">Amino-acid biosynthesis</keyword>
<evidence type="ECO:0000256" key="6">
    <source>
        <dbReference type="ARBA" id="ARBA00022490"/>
    </source>
</evidence>
<dbReference type="GO" id="GO:0005737">
    <property type="term" value="C:cytoplasm"/>
    <property type="evidence" value="ECO:0007669"/>
    <property type="project" value="UniProtKB-SubCell"/>
</dbReference>
<dbReference type="InterPro" id="IPR013785">
    <property type="entry name" value="Aldolase_TIM"/>
</dbReference>
<comment type="caution">
    <text evidence="11">The sequence shown here is derived from an EMBL/GenBank/DDBJ whole genome shotgun (WGS) entry which is preliminary data.</text>
</comment>
<keyword evidence="8 10" id="KW-0368">Histidine biosynthesis</keyword>
<dbReference type="EMBL" id="PNJD01000364">
    <property type="protein sequence ID" value="PMP94954.1"/>
    <property type="molecule type" value="Genomic_DNA"/>
</dbReference>
<comment type="similarity">
    <text evidence="4 10">Belongs to the HisA/HisF family.</text>
</comment>
<dbReference type="Pfam" id="PF00977">
    <property type="entry name" value="His_biosynth"/>
    <property type="match status" value="1"/>
</dbReference>
<evidence type="ECO:0000256" key="2">
    <source>
        <dbReference type="ARBA" id="ARBA00004496"/>
    </source>
</evidence>
<evidence type="ECO:0000256" key="1">
    <source>
        <dbReference type="ARBA" id="ARBA00000901"/>
    </source>
</evidence>
<dbReference type="PANTHER" id="PTHR43090:SF2">
    <property type="entry name" value="1-(5-PHOSPHORIBOSYL)-5-[(5-PHOSPHORIBOSYLAMINO)METHYLIDENEAMINO] IMIDAZOLE-4-CARBOXAMIDE ISOMERASE"/>
    <property type="match status" value="1"/>
</dbReference>
<protein>
    <recommendedName>
        <fullName evidence="5">1-(5-phosphoribosyl)-5-[(5-phosphoribosylamino)methylideneamino]imidazole-4-carboxamideisomerase</fullName>
        <ecNumber evidence="5">5.3.1.16</ecNumber>
    </recommendedName>
</protein>
<evidence type="ECO:0000256" key="5">
    <source>
        <dbReference type="ARBA" id="ARBA00012550"/>
    </source>
</evidence>
<dbReference type="GO" id="GO:0000105">
    <property type="term" value="P:L-histidine biosynthetic process"/>
    <property type="evidence" value="ECO:0007669"/>
    <property type="project" value="UniProtKB-UniPathway"/>
</dbReference>
<evidence type="ECO:0000256" key="9">
    <source>
        <dbReference type="ARBA" id="ARBA00023235"/>
    </source>
</evidence>
<dbReference type="EC" id="5.3.1.16" evidence="5"/>
<dbReference type="InterPro" id="IPR023016">
    <property type="entry name" value="HisA/PriA"/>
</dbReference>
<sequence length="155" mass="17575">MLVIPAIDLKNNKVVRLFQGNYEQIKVYGDNPKDYALFFEKEGAKRIHIVDLDGAKEGKPVHKDLITEIAKSLKISVQVGGGIRDEETVCFYLKNGISQVILGTKAIESFNWLKELTKKYPYKIIVSVDVKGEKVAISGWLKVSEIDYLEFLKKL</sequence>
<organism evidence="11 12">
    <name type="scientific">Thermodesulfobacterium geofontis</name>
    <dbReference type="NCBI Taxonomy" id="1295609"/>
    <lineage>
        <taxon>Bacteria</taxon>
        <taxon>Pseudomonadati</taxon>
        <taxon>Thermodesulfobacteriota</taxon>
        <taxon>Thermodesulfobacteria</taxon>
        <taxon>Thermodesulfobacteriales</taxon>
        <taxon>Thermodesulfobacteriaceae</taxon>
        <taxon>Thermodesulfobacterium</taxon>
    </lineage>
</organism>
<comment type="subcellular location">
    <subcellularLocation>
        <location evidence="2">Cytoplasm</location>
    </subcellularLocation>
</comment>
<evidence type="ECO:0000313" key="12">
    <source>
        <dbReference type="Proteomes" id="UP000235619"/>
    </source>
</evidence>
<reference evidence="11 12" key="1">
    <citation type="submission" date="2018-01" db="EMBL/GenBank/DDBJ databases">
        <title>Metagenomic assembled genomes from two thermal pools in the Uzon Caldera, Kamchatka, Russia.</title>
        <authorList>
            <person name="Wilkins L."/>
            <person name="Ettinger C."/>
        </authorList>
    </citation>
    <scope>NUCLEOTIDE SEQUENCE [LARGE SCALE GENOMIC DNA]</scope>
    <source>
        <strain evidence="11">ARK-04</strain>
    </source>
</reference>
<keyword evidence="9 11" id="KW-0413">Isomerase</keyword>
<name>A0A2N7Q9I5_9BACT</name>
<dbReference type="CDD" id="cd04732">
    <property type="entry name" value="HisA"/>
    <property type="match status" value="1"/>
</dbReference>
<dbReference type="PANTHER" id="PTHR43090">
    <property type="entry name" value="1-(5-PHOSPHORIBOSYL)-5-[(5-PHOSPHORIBOSYLAMINO)METHYLIDENEAMINO] IMIDAZOLE-4-CARBOXAMIDE ISOMERASE"/>
    <property type="match status" value="1"/>
</dbReference>
<dbReference type="Proteomes" id="UP000235619">
    <property type="component" value="Unassembled WGS sequence"/>
</dbReference>
<dbReference type="InterPro" id="IPR006062">
    <property type="entry name" value="His_biosynth"/>
</dbReference>
<evidence type="ECO:0000256" key="4">
    <source>
        <dbReference type="ARBA" id="ARBA00009667"/>
    </source>
</evidence>
<feature type="non-terminal residue" evidence="11">
    <location>
        <position position="155"/>
    </location>
</feature>